<comment type="caution">
    <text evidence="1">The sequence shown here is derived from an EMBL/GenBank/DDBJ whole genome shotgun (WGS) entry which is preliminary data.</text>
</comment>
<organism evidence="1 2">
    <name type="scientific">Thraustotheca clavata</name>
    <dbReference type="NCBI Taxonomy" id="74557"/>
    <lineage>
        <taxon>Eukaryota</taxon>
        <taxon>Sar</taxon>
        <taxon>Stramenopiles</taxon>
        <taxon>Oomycota</taxon>
        <taxon>Saprolegniomycetes</taxon>
        <taxon>Saprolegniales</taxon>
        <taxon>Achlyaceae</taxon>
        <taxon>Thraustotheca</taxon>
    </lineage>
</organism>
<name>A0A1W0A7H8_9STRA</name>
<gene>
    <name evidence="1" type="ORF">THRCLA_20435</name>
</gene>
<accession>A0A1W0A7H8</accession>
<protein>
    <recommendedName>
        <fullName evidence="3">Sfi1 spindle body domain-containing protein</fullName>
    </recommendedName>
</protein>
<proteinExistence type="predicted"/>
<dbReference type="Proteomes" id="UP000243217">
    <property type="component" value="Unassembled WGS sequence"/>
</dbReference>
<evidence type="ECO:0008006" key="3">
    <source>
        <dbReference type="Google" id="ProtNLM"/>
    </source>
</evidence>
<sequence>MAMKYLQVWREYSSRVAPITRLIAKKWSRNLIKVSWRDWLQLAKQRSLRRWQHHKIKLHFFKTWEDYKGLSIQRRLLIDNVNIVATRKLKTQIFTRWKNEILRIQVAIVKGQRSLCRRMLLRWYEYRKMCLTEAALRYSIASRTKYRIFHAWHYFKELSKALNKTRLRSDTVAQSNQKRHAVRRWIEYCLGSQNNRRYLERAIAVSIFSMSKQYRLNKLTKSWVSWQLHLTYRRRLRFIQTSFKISMYRYYTQYTLICLEEQIVHSDKILFVRKKRFWLLWKQRKKLCTAKEILQSHSSINIIHRHFVNWQRFHQANQHQYQKLILASNLHESQLKRAYFIAWLKSIQNTKYHEQIIKASLLNRIAKIFKHWRGHLNYDKNISRLQLDVSFKHYHYLKSFYWTCWRNEVEKYSISMNFSKARQISMLQRIFTVLQVYSRSHRQTNCLLKQHHINRSKRQYFACFISWKNYAKRERKLMKASTTTRRRWEDLQIFEMWIIWTELYRSHQTIMQKSSSAIKWWRNLYYSKVFTAWQLFSSAAKIQRQRYQSTSQLLLKLKLHQQIARWRESTIANHRVHVASQCVVAFKLKKSISLWRYQTINFKRLRLLLPETIIKWQYKSQLKFFTHWHNWYQAKARSASLWTRAKVPINFLQIKCIM</sequence>
<dbReference type="AlphaFoldDB" id="A0A1W0A7H8"/>
<keyword evidence="2" id="KW-1185">Reference proteome</keyword>
<dbReference type="EMBL" id="JNBS01000372">
    <property type="protein sequence ID" value="OQS06131.1"/>
    <property type="molecule type" value="Genomic_DNA"/>
</dbReference>
<evidence type="ECO:0000313" key="1">
    <source>
        <dbReference type="EMBL" id="OQS06131.1"/>
    </source>
</evidence>
<evidence type="ECO:0000313" key="2">
    <source>
        <dbReference type="Proteomes" id="UP000243217"/>
    </source>
</evidence>
<reference evidence="1 2" key="1">
    <citation type="journal article" date="2014" name="Genome Biol. Evol.">
        <title>The secreted proteins of Achlya hypogyna and Thraustotheca clavata identify the ancestral oomycete secretome and reveal gene acquisitions by horizontal gene transfer.</title>
        <authorList>
            <person name="Misner I."/>
            <person name="Blouin N."/>
            <person name="Leonard G."/>
            <person name="Richards T.A."/>
            <person name="Lane C.E."/>
        </authorList>
    </citation>
    <scope>NUCLEOTIDE SEQUENCE [LARGE SCALE GENOMIC DNA]</scope>
    <source>
        <strain evidence="1 2">ATCC 34112</strain>
    </source>
</reference>
<dbReference type="STRING" id="74557.A0A1W0A7H8"/>